<name>A0A2M8ENW2_9BACT</name>
<sequence length="266" mass="29122">GTGSDDRFDYTNKERDKESGLMYFEARYLSTDSGRFMSKDPVHLDATAAAFFKDPQAQNAYAYSRNNPINLYDPNGEWPTLRQWNSFAEKALKVEKFVGNLMTFGTYGDALDNAGTAGQRMADEGVNVKTVSNTALQITAGTVIAGGSALITGVTVGEGYMIVAGVLNERNIVFQLGNASGKTVNGTTTIPKDWTVGPSDRGGGFKYTNPINTNENIRLMPGNPKSRFSNSQVPYYRHQVDGRYLDTSNKINSNNAVTHFPINEIK</sequence>
<gene>
    <name evidence="1" type="ORF">CO057_02920</name>
</gene>
<evidence type="ECO:0008006" key="3">
    <source>
        <dbReference type="Google" id="ProtNLM"/>
    </source>
</evidence>
<comment type="caution">
    <text evidence="1">The sequence shown here is derived from an EMBL/GenBank/DDBJ whole genome shotgun (WGS) entry which is preliminary data.</text>
</comment>
<dbReference type="PANTHER" id="PTHR32305">
    <property type="match status" value="1"/>
</dbReference>
<dbReference type="PANTHER" id="PTHR32305:SF17">
    <property type="entry name" value="TRNA NUCLEASE WAPA"/>
    <property type="match status" value="1"/>
</dbReference>
<dbReference type="Gene3D" id="2.180.10.10">
    <property type="entry name" value="RHS repeat-associated core"/>
    <property type="match status" value="1"/>
</dbReference>
<proteinExistence type="predicted"/>
<accession>A0A2M8ENW2</accession>
<dbReference type="EMBL" id="PFSI01000044">
    <property type="protein sequence ID" value="PJC24418.1"/>
    <property type="molecule type" value="Genomic_DNA"/>
</dbReference>
<dbReference type="Proteomes" id="UP000230251">
    <property type="component" value="Unassembled WGS sequence"/>
</dbReference>
<dbReference type="InterPro" id="IPR022385">
    <property type="entry name" value="Rhs_assc_core"/>
</dbReference>
<organism evidence="1 2">
    <name type="scientific">Candidatus Uhrbacteria bacterium CG_4_9_14_0_2_um_filter_41_50</name>
    <dbReference type="NCBI Taxonomy" id="1975031"/>
    <lineage>
        <taxon>Bacteria</taxon>
        <taxon>Candidatus Uhriibacteriota</taxon>
    </lineage>
</organism>
<reference evidence="2" key="1">
    <citation type="submission" date="2017-09" db="EMBL/GenBank/DDBJ databases">
        <title>Depth-based differentiation of microbial function through sediment-hosted aquifers and enrichment of novel symbionts in the deep terrestrial subsurface.</title>
        <authorList>
            <person name="Probst A.J."/>
            <person name="Ladd B."/>
            <person name="Jarett J.K."/>
            <person name="Geller-Mcgrath D.E."/>
            <person name="Sieber C.M.K."/>
            <person name="Emerson J.B."/>
            <person name="Anantharaman K."/>
            <person name="Thomas B.C."/>
            <person name="Malmstrom R."/>
            <person name="Stieglmeier M."/>
            <person name="Klingl A."/>
            <person name="Woyke T."/>
            <person name="Ryan C.M."/>
            <person name="Banfield J.F."/>
        </authorList>
    </citation>
    <scope>NUCLEOTIDE SEQUENCE [LARGE SCALE GENOMIC DNA]</scope>
</reference>
<feature type="non-terminal residue" evidence="1">
    <location>
        <position position="1"/>
    </location>
</feature>
<protein>
    <recommendedName>
        <fullName evidence="3">RHS repeat-associated core domain-containing protein</fullName>
    </recommendedName>
</protein>
<dbReference type="InterPro" id="IPR050708">
    <property type="entry name" value="T6SS_VgrG/RHS"/>
</dbReference>
<evidence type="ECO:0000313" key="1">
    <source>
        <dbReference type="EMBL" id="PJC24418.1"/>
    </source>
</evidence>
<evidence type="ECO:0000313" key="2">
    <source>
        <dbReference type="Proteomes" id="UP000230251"/>
    </source>
</evidence>
<dbReference type="NCBIfam" id="TIGR03696">
    <property type="entry name" value="Rhs_assc_core"/>
    <property type="match status" value="1"/>
</dbReference>
<dbReference type="AlphaFoldDB" id="A0A2M8ENW2"/>